<sequence length="176" mass="17585">MTPGPKDVAQLRGAFVGGTSGAVSVAAHALGGGGMAPSESAVVLLILACASVGAVVTSIDTRRSPALLLALMLAAGQAIGHATLTIASDHQHGLLLSLPMLAAHIAAVGVCAVLIRGAERGYVVAASTVAAIVAVLLRPWAAEPSPFAARTRYRAKVVLRQLLTSGLGTRGPPAFV</sequence>
<reference evidence="3 4" key="1">
    <citation type="submission" date="2017-07" db="EMBL/GenBank/DDBJ databases">
        <title>Draft sequence of Rhodococcus enclensis 23b-28.</title>
        <authorList>
            <person name="Besaury L."/>
            <person name="Sancelme M."/>
            <person name="Amato P."/>
            <person name="Lallement A."/>
            <person name="Delort A.-M."/>
        </authorList>
    </citation>
    <scope>NUCLEOTIDE SEQUENCE [LARGE SCALE GENOMIC DNA]</scope>
    <source>
        <strain evidence="3 4">23b-28</strain>
    </source>
</reference>
<keyword evidence="1" id="KW-1133">Transmembrane helix</keyword>
<evidence type="ECO:0000313" key="3">
    <source>
        <dbReference type="EMBL" id="PCK28446.1"/>
    </source>
</evidence>
<feature type="transmembrane region" description="Helical" evidence="1">
    <location>
        <begin position="122"/>
        <end position="141"/>
    </location>
</feature>
<evidence type="ECO:0000313" key="2">
    <source>
        <dbReference type="EMBL" id="MDE8643880.1"/>
    </source>
</evidence>
<evidence type="ECO:0000313" key="4">
    <source>
        <dbReference type="Proteomes" id="UP000230886"/>
    </source>
</evidence>
<gene>
    <name evidence="3" type="ORF">CHR55_03670</name>
    <name evidence="2" type="ORF">PXH69_02895</name>
</gene>
<dbReference type="AlphaFoldDB" id="A0A069JTL0"/>
<accession>A0A2A5JGD3</accession>
<comment type="caution">
    <text evidence="3">The sequence shown here is derived from an EMBL/GenBank/DDBJ whole genome shotgun (WGS) entry which is preliminary data.</text>
</comment>
<proteinExistence type="predicted"/>
<feature type="transmembrane region" description="Helical" evidence="1">
    <location>
        <begin position="40"/>
        <end position="59"/>
    </location>
</feature>
<protein>
    <submittedName>
        <fullName evidence="3">Uncharacterized protein</fullName>
    </submittedName>
</protein>
<reference evidence="2" key="2">
    <citation type="submission" date="2023-02" db="EMBL/GenBank/DDBJ databases">
        <title>A novel hydrolase synthesized by Rhodococcus erythropolis HQ is responsible for the detoxification of Zearalenone.</title>
        <authorList>
            <person name="Hu J."/>
            <person name="Xu J."/>
        </authorList>
    </citation>
    <scope>NUCLEOTIDE SEQUENCE</scope>
    <source>
        <strain evidence="2">HQ</strain>
    </source>
</reference>
<evidence type="ECO:0000256" key="1">
    <source>
        <dbReference type="SAM" id="Phobius"/>
    </source>
</evidence>
<keyword evidence="1" id="KW-0472">Membrane</keyword>
<dbReference type="EMBL" id="NOVD01000002">
    <property type="protein sequence ID" value="PCK28446.1"/>
    <property type="molecule type" value="Genomic_DNA"/>
</dbReference>
<dbReference type="Proteomes" id="UP000230886">
    <property type="component" value="Unassembled WGS sequence"/>
</dbReference>
<keyword evidence="1" id="KW-0812">Transmembrane</keyword>
<dbReference type="Proteomes" id="UP001217325">
    <property type="component" value="Unassembled WGS sequence"/>
</dbReference>
<name>A0A069JTL0_RHOSG</name>
<feature type="transmembrane region" description="Helical" evidence="1">
    <location>
        <begin position="93"/>
        <end position="115"/>
    </location>
</feature>
<dbReference type="GeneID" id="64139108"/>
<feature type="transmembrane region" description="Helical" evidence="1">
    <location>
        <begin position="66"/>
        <end position="87"/>
    </location>
</feature>
<organism evidence="3 4">
    <name type="scientific">Rhodococcus qingshengii</name>
    <dbReference type="NCBI Taxonomy" id="334542"/>
    <lineage>
        <taxon>Bacteria</taxon>
        <taxon>Bacillati</taxon>
        <taxon>Actinomycetota</taxon>
        <taxon>Actinomycetes</taxon>
        <taxon>Mycobacteriales</taxon>
        <taxon>Nocardiaceae</taxon>
        <taxon>Rhodococcus</taxon>
        <taxon>Rhodococcus erythropolis group</taxon>
    </lineage>
</organism>
<dbReference type="EMBL" id="JARDXE010000001">
    <property type="protein sequence ID" value="MDE8643880.1"/>
    <property type="molecule type" value="Genomic_DNA"/>
</dbReference>
<dbReference type="RefSeq" id="WP_007734626.1">
    <property type="nucleotide sequence ID" value="NZ_AP023172.1"/>
</dbReference>
<accession>A0A069JTL0</accession>